<reference evidence="8" key="1">
    <citation type="submission" date="2016-03" db="EMBL/GenBank/DDBJ databases">
        <authorList>
            <person name="Heylen K."/>
            <person name="De Vos P."/>
            <person name="Vekeman B."/>
        </authorList>
    </citation>
    <scope>NUCLEOTIDE SEQUENCE [LARGE SCALE GENOMIC DNA]</scope>
    <source>
        <strain evidence="8">R-45383</strain>
    </source>
</reference>
<feature type="domain" description="Cytochrome c" evidence="6">
    <location>
        <begin position="1"/>
        <end position="92"/>
    </location>
</feature>
<keyword evidence="8" id="KW-1185">Reference proteome</keyword>
<dbReference type="EMBL" id="LUUK01000196">
    <property type="protein sequence ID" value="OAI14898.1"/>
    <property type="molecule type" value="Genomic_DNA"/>
</dbReference>
<dbReference type="SUPFAM" id="SSF46626">
    <property type="entry name" value="Cytochrome c"/>
    <property type="match status" value="1"/>
</dbReference>
<organism evidence="7 8">
    <name type="scientific">Methylomonas koyamae</name>
    <dbReference type="NCBI Taxonomy" id="702114"/>
    <lineage>
        <taxon>Bacteria</taxon>
        <taxon>Pseudomonadati</taxon>
        <taxon>Pseudomonadota</taxon>
        <taxon>Gammaproteobacteria</taxon>
        <taxon>Methylococcales</taxon>
        <taxon>Methylococcaceae</taxon>
        <taxon>Methylomonas</taxon>
    </lineage>
</organism>
<evidence type="ECO:0000256" key="2">
    <source>
        <dbReference type="ARBA" id="ARBA00022723"/>
    </source>
</evidence>
<dbReference type="GO" id="GO:0046872">
    <property type="term" value="F:metal ion binding"/>
    <property type="evidence" value="ECO:0007669"/>
    <property type="project" value="UniProtKB-KW"/>
</dbReference>
<evidence type="ECO:0000256" key="1">
    <source>
        <dbReference type="ARBA" id="ARBA00022617"/>
    </source>
</evidence>
<evidence type="ECO:0000256" key="3">
    <source>
        <dbReference type="ARBA" id="ARBA00023004"/>
    </source>
</evidence>
<dbReference type="GO" id="GO:0009055">
    <property type="term" value="F:electron transfer activity"/>
    <property type="evidence" value="ECO:0007669"/>
    <property type="project" value="InterPro"/>
</dbReference>
<protein>
    <recommendedName>
        <fullName evidence="6">Cytochrome c domain-containing protein</fullName>
    </recommendedName>
</protein>
<keyword evidence="3 4" id="KW-0408">Iron</keyword>
<dbReference type="GO" id="GO:0020037">
    <property type="term" value="F:heme binding"/>
    <property type="evidence" value="ECO:0007669"/>
    <property type="project" value="InterPro"/>
</dbReference>
<evidence type="ECO:0000256" key="4">
    <source>
        <dbReference type="PROSITE-ProRule" id="PRU00433"/>
    </source>
</evidence>
<evidence type="ECO:0000313" key="8">
    <source>
        <dbReference type="Proteomes" id="UP000077628"/>
    </source>
</evidence>
<dbReference type="STRING" id="702114.A1355_11510"/>
<keyword evidence="5" id="KW-0732">Signal</keyword>
<dbReference type="Pfam" id="PF00034">
    <property type="entry name" value="Cytochrom_C"/>
    <property type="match status" value="1"/>
</dbReference>
<sequence length="92" mass="9801">MRAAVGLLLLVLTTAARADFAAEAIAANCTICHAREDGDAGMPALADQSAAQLRQSLLDFKYDRKTATLMNRIAKGYSDAELAVVADYLGKR</sequence>
<dbReference type="Gene3D" id="1.10.760.10">
    <property type="entry name" value="Cytochrome c-like domain"/>
    <property type="match status" value="1"/>
</dbReference>
<dbReference type="OrthoDB" id="188778at2"/>
<keyword evidence="1 4" id="KW-0349">Heme</keyword>
<name>A0A177NA39_9GAMM</name>
<dbReference type="RefSeq" id="WP_064030793.1">
    <property type="nucleotide sequence ID" value="NZ_LUUK01000196.1"/>
</dbReference>
<proteinExistence type="predicted"/>
<keyword evidence="2 4" id="KW-0479">Metal-binding</keyword>
<dbReference type="InterPro" id="IPR036909">
    <property type="entry name" value="Cyt_c-like_dom_sf"/>
</dbReference>
<dbReference type="InterPro" id="IPR009056">
    <property type="entry name" value="Cyt_c-like_dom"/>
</dbReference>
<feature type="signal peptide" evidence="5">
    <location>
        <begin position="1"/>
        <end position="18"/>
    </location>
</feature>
<comment type="caution">
    <text evidence="7">The sequence shown here is derived from an EMBL/GenBank/DDBJ whole genome shotgun (WGS) entry which is preliminary data.</text>
</comment>
<accession>A0A177NA39</accession>
<evidence type="ECO:0000256" key="5">
    <source>
        <dbReference type="SAM" id="SignalP"/>
    </source>
</evidence>
<gene>
    <name evidence="7" type="ORF">A1355_11510</name>
</gene>
<dbReference type="PROSITE" id="PS51007">
    <property type="entry name" value="CYTC"/>
    <property type="match status" value="1"/>
</dbReference>
<evidence type="ECO:0000259" key="6">
    <source>
        <dbReference type="PROSITE" id="PS51007"/>
    </source>
</evidence>
<evidence type="ECO:0000313" key="7">
    <source>
        <dbReference type="EMBL" id="OAI14898.1"/>
    </source>
</evidence>
<dbReference type="Proteomes" id="UP000077628">
    <property type="component" value="Unassembled WGS sequence"/>
</dbReference>
<feature type="chain" id="PRO_5008068932" description="Cytochrome c domain-containing protein" evidence="5">
    <location>
        <begin position="19"/>
        <end position="92"/>
    </location>
</feature>
<dbReference type="AlphaFoldDB" id="A0A177NA39"/>